<comment type="caution">
    <text evidence="3">The sequence shown here is derived from an EMBL/GenBank/DDBJ whole genome shotgun (WGS) entry which is preliminary data.</text>
</comment>
<keyword evidence="2" id="KW-0812">Transmembrane</keyword>
<dbReference type="Proteomes" id="UP000824139">
    <property type="component" value="Unassembled WGS sequence"/>
</dbReference>
<name>A0A9D1FUC3_9BACT</name>
<dbReference type="EMBL" id="DVJO01000017">
    <property type="protein sequence ID" value="HIS82095.1"/>
    <property type="molecule type" value="Genomic_DNA"/>
</dbReference>
<organism evidence="3 4">
    <name type="scientific">Candidatus Scatenecus faecavium</name>
    <dbReference type="NCBI Taxonomy" id="2840915"/>
    <lineage>
        <taxon>Bacteria</taxon>
        <taxon>Candidatus Scatenecus</taxon>
    </lineage>
</organism>
<accession>A0A9D1FUC3</accession>
<sequence length="258" mass="28278">MIEKIGSISFSNVKHHGINEHPQRVSFAGEADKVELSTTAKEENKSPVNKNWLYALGALAIAVGGYFIFRGRNGDDLAKAGKNAAGDLKPKPKSEPNIETKTPKTEPKPSSEPAPAAENLKAESKPATETKPPQEASKTEPIALENVAKTNNGVIIDTTRPVIYTDEDGNKIAQAIFEYNTNGEKVTYIEKFGGSVSKTFYDNGAITKRIIEHNNGISDELTRIYDNLYEGVRTYPDGKKVKIREENLKTIELGSVEE</sequence>
<keyword evidence="2" id="KW-0472">Membrane</keyword>
<evidence type="ECO:0000313" key="3">
    <source>
        <dbReference type="EMBL" id="HIS82095.1"/>
    </source>
</evidence>
<feature type="transmembrane region" description="Helical" evidence="2">
    <location>
        <begin position="52"/>
        <end position="69"/>
    </location>
</feature>
<protein>
    <submittedName>
        <fullName evidence="3">Uncharacterized protein</fullName>
    </submittedName>
</protein>
<feature type="compositionally biased region" description="Basic and acidic residues" evidence="1">
    <location>
        <begin position="88"/>
        <end position="109"/>
    </location>
</feature>
<evidence type="ECO:0000313" key="4">
    <source>
        <dbReference type="Proteomes" id="UP000824139"/>
    </source>
</evidence>
<gene>
    <name evidence="3" type="ORF">IAD41_00590</name>
</gene>
<evidence type="ECO:0000256" key="1">
    <source>
        <dbReference type="SAM" id="MobiDB-lite"/>
    </source>
</evidence>
<feature type="region of interest" description="Disordered" evidence="1">
    <location>
        <begin position="80"/>
        <end position="144"/>
    </location>
</feature>
<keyword evidence="2" id="KW-1133">Transmembrane helix</keyword>
<evidence type="ECO:0000256" key="2">
    <source>
        <dbReference type="SAM" id="Phobius"/>
    </source>
</evidence>
<proteinExistence type="predicted"/>
<reference evidence="3" key="1">
    <citation type="submission" date="2020-10" db="EMBL/GenBank/DDBJ databases">
        <authorList>
            <person name="Gilroy R."/>
        </authorList>
    </citation>
    <scope>NUCLEOTIDE SEQUENCE</scope>
    <source>
        <strain evidence="3">CHK152-2994</strain>
    </source>
</reference>
<dbReference type="AlphaFoldDB" id="A0A9D1FUC3"/>
<reference evidence="3" key="2">
    <citation type="journal article" date="2021" name="PeerJ">
        <title>Extensive microbial diversity within the chicken gut microbiome revealed by metagenomics and culture.</title>
        <authorList>
            <person name="Gilroy R."/>
            <person name="Ravi A."/>
            <person name="Getino M."/>
            <person name="Pursley I."/>
            <person name="Horton D.L."/>
            <person name="Alikhan N.F."/>
            <person name="Baker D."/>
            <person name="Gharbi K."/>
            <person name="Hall N."/>
            <person name="Watson M."/>
            <person name="Adriaenssens E.M."/>
            <person name="Foster-Nyarko E."/>
            <person name="Jarju S."/>
            <person name="Secka A."/>
            <person name="Antonio M."/>
            <person name="Oren A."/>
            <person name="Chaudhuri R.R."/>
            <person name="La Ragione R."/>
            <person name="Hildebrand F."/>
            <person name="Pallen M.J."/>
        </authorList>
    </citation>
    <scope>NUCLEOTIDE SEQUENCE</scope>
    <source>
        <strain evidence="3">CHK152-2994</strain>
    </source>
</reference>